<dbReference type="EMBL" id="JAQQWP010000003">
    <property type="protein sequence ID" value="KAK8124221.1"/>
    <property type="molecule type" value="Genomic_DNA"/>
</dbReference>
<keyword evidence="1" id="KW-1133">Transmembrane helix</keyword>
<keyword evidence="1" id="KW-0472">Membrane</keyword>
<feature type="transmembrane region" description="Helical" evidence="1">
    <location>
        <begin position="272"/>
        <end position="295"/>
    </location>
</feature>
<dbReference type="AlphaFoldDB" id="A0AAW0R5M1"/>
<dbReference type="Proteomes" id="UP001392437">
    <property type="component" value="Unassembled WGS sequence"/>
</dbReference>
<feature type="transmembrane region" description="Helical" evidence="1">
    <location>
        <begin position="131"/>
        <end position="152"/>
    </location>
</feature>
<evidence type="ECO:0000256" key="1">
    <source>
        <dbReference type="SAM" id="Phobius"/>
    </source>
</evidence>
<organism evidence="2 3">
    <name type="scientific">Apiospora kogelbergensis</name>
    <dbReference type="NCBI Taxonomy" id="1337665"/>
    <lineage>
        <taxon>Eukaryota</taxon>
        <taxon>Fungi</taxon>
        <taxon>Dikarya</taxon>
        <taxon>Ascomycota</taxon>
        <taxon>Pezizomycotina</taxon>
        <taxon>Sordariomycetes</taxon>
        <taxon>Xylariomycetidae</taxon>
        <taxon>Amphisphaeriales</taxon>
        <taxon>Apiosporaceae</taxon>
        <taxon>Apiospora</taxon>
    </lineage>
</organism>
<feature type="transmembrane region" description="Helical" evidence="1">
    <location>
        <begin position="77"/>
        <end position="97"/>
    </location>
</feature>
<dbReference type="GO" id="GO:0005794">
    <property type="term" value="C:Golgi apparatus"/>
    <property type="evidence" value="ECO:0007669"/>
    <property type="project" value="TreeGrafter"/>
</dbReference>
<reference evidence="2 3" key="1">
    <citation type="submission" date="2023-01" db="EMBL/GenBank/DDBJ databases">
        <title>Analysis of 21 Apiospora genomes using comparative genomics revels a genus with tremendous synthesis potential of carbohydrate active enzymes and secondary metabolites.</title>
        <authorList>
            <person name="Sorensen T."/>
        </authorList>
    </citation>
    <scope>NUCLEOTIDE SEQUENCE [LARGE SCALE GENOMIC DNA]</scope>
    <source>
        <strain evidence="2 3">CBS 117206</strain>
    </source>
</reference>
<keyword evidence="1" id="KW-0812">Transmembrane</keyword>
<feature type="transmembrane region" description="Helical" evidence="1">
    <location>
        <begin position="219"/>
        <end position="238"/>
    </location>
</feature>
<sequence length="337" mass="38334">MYFPNTIWTRLFLAVAFVQSLLALGLEGYVFTTVENDMEPEAVQGINGHTVPMYFSLFIFAFVFELVVVYDALRLNSMIQLVGLCIYNFLLLMYAAVQPLHVKKSLDALSGSFILGVKPMLSPDHHTWERIHPALIVVILVQAVATAAMSFLTYKLHFEFAWVVYKVLHADLQMRRRLLNFQIYMALIKFDFFFLLGFLVQIITLIVHPQDDPEFGLSIAGIFIALAFMFLAIYFATLENKPGSIAIIGAYLGTVAYLCYKLSVLYNETNYLLIVFATLTFAMMLCTIVMAIVCITNYGKGLRSYTTPQQELPEEDIYLRATHNYSYASQSPRMDLD</sequence>
<evidence type="ECO:0000313" key="2">
    <source>
        <dbReference type="EMBL" id="KAK8124221.1"/>
    </source>
</evidence>
<comment type="caution">
    <text evidence="2">The sequence shown here is derived from an EMBL/GenBank/DDBJ whole genome shotgun (WGS) entry which is preliminary data.</text>
</comment>
<gene>
    <name evidence="2" type="ORF">PG999_004139</name>
</gene>
<proteinExistence type="predicted"/>
<feature type="transmembrane region" description="Helical" evidence="1">
    <location>
        <begin position="183"/>
        <end position="207"/>
    </location>
</feature>
<accession>A0AAW0R5M1</accession>
<name>A0AAW0R5M1_9PEZI</name>
<protein>
    <submittedName>
        <fullName evidence="2">Uncharacterized protein</fullName>
    </submittedName>
</protein>
<keyword evidence="3" id="KW-1185">Reference proteome</keyword>
<feature type="transmembrane region" description="Helical" evidence="1">
    <location>
        <begin position="12"/>
        <end position="31"/>
    </location>
</feature>
<feature type="transmembrane region" description="Helical" evidence="1">
    <location>
        <begin position="245"/>
        <end position="266"/>
    </location>
</feature>
<dbReference type="InterPro" id="IPR040410">
    <property type="entry name" value="UPF0658_Golgi"/>
</dbReference>
<feature type="transmembrane region" description="Helical" evidence="1">
    <location>
        <begin position="51"/>
        <end position="70"/>
    </location>
</feature>
<evidence type="ECO:0000313" key="3">
    <source>
        <dbReference type="Proteomes" id="UP001392437"/>
    </source>
</evidence>
<dbReference type="PANTHER" id="PTHR34391:SF1">
    <property type="entry name" value="UPF0658 GOLGI APPARATUS MEMBRANE PROTEIN C1952.10C-RELATED"/>
    <property type="match status" value="1"/>
</dbReference>
<dbReference type="PANTHER" id="PTHR34391">
    <property type="entry name" value="UPF0658 GOLGI APPARATUS MEMBRANE PROTEIN C1952.10C-RELATED"/>
    <property type="match status" value="1"/>
</dbReference>